<accession>A0A1N7KR20</accession>
<evidence type="ECO:0000313" key="3">
    <source>
        <dbReference type="EMBL" id="SIS64004.1"/>
    </source>
</evidence>
<sequence length="430" mass="47179">MGLPKAKQEALEARLDAAPRPEGGKWIRKARDDARARLTAMGLPAKRDEYWRYTDPTGFNAPVPAAAALFAGVPEPMPFEGFERVRLVFVDGVFDPDQSDRPELAGVEITRLAEAAQVDIHWARDLYGVLETRGQTPVARPFAVLNTAIAEDGVLIRVTGKAARPVSLVYQHSSETSDAVLHHVIRLEPGAEMTLLENGPGAARLNKVMEVDVADGARFHHIRTMGRDHQRRAVTHIFARLGTESLFKSFTMTANGRMTRNEAVIELLGDDAVAHVAGAAVGDGEFHHDDTVFVTHAAERCESRQVYKKVLKNGATGVFQGKILVKQGAQKTDGYQISQSLLLDGDSNFLVKPELEIYADDVKCSHGSTSGAMDEEALYYLRSRGVPKSEAEGLLVLAFLAEAIAEIEDEAIAEEIRSRVENWLARHQRA</sequence>
<dbReference type="PANTHER" id="PTHR43575:SF1">
    <property type="entry name" value="PROTEIN ABCI7, CHLOROPLASTIC"/>
    <property type="match status" value="1"/>
</dbReference>
<dbReference type="InterPro" id="IPR000825">
    <property type="entry name" value="SUF_FeS_clus_asmbl_SufBD_core"/>
</dbReference>
<dbReference type="InterPro" id="IPR011542">
    <property type="entry name" value="SUF_FeS_clus_asmbl_SufD"/>
</dbReference>
<dbReference type="InterPro" id="IPR055346">
    <property type="entry name" value="Fe-S_cluster_assembly_SufBD"/>
</dbReference>
<feature type="region of interest" description="Disordered" evidence="1">
    <location>
        <begin position="1"/>
        <end position="24"/>
    </location>
</feature>
<reference evidence="3 4" key="1">
    <citation type="submission" date="2017-01" db="EMBL/GenBank/DDBJ databases">
        <authorList>
            <person name="Mah S.A."/>
            <person name="Swanson W.J."/>
            <person name="Moy G.W."/>
            <person name="Vacquier V.D."/>
        </authorList>
    </citation>
    <scope>NUCLEOTIDE SEQUENCE [LARGE SCALE GENOMIC DNA]</scope>
    <source>
        <strain evidence="3 4">DSM 26375</strain>
    </source>
</reference>
<dbReference type="Pfam" id="PF01458">
    <property type="entry name" value="SUFBD_core"/>
    <property type="match status" value="1"/>
</dbReference>
<dbReference type="EMBL" id="FTOT01000001">
    <property type="protein sequence ID" value="SIS64004.1"/>
    <property type="molecule type" value="Genomic_DNA"/>
</dbReference>
<gene>
    <name evidence="3" type="ORF">SAMN05421774_101621</name>
</gene>
<evidence type="ECO:0000313" key="4">
    <source>
        <dbReference type="Proteomes" id="UP000186141"/>
    </source>
</evidence>
<dbReference type="GO" id="GO:0016226">
    <property type="term" value="P:iron-sulfur cluster assembly"/>
    <property type="evidence" value="ECO:0007669"/>
    <property type="project" value="InterPro"/>
</dbReference>
<proteinExistence type="predicted"/>
<protein>
    <submittedName>
        <fullName evidence="3">Fe-S cluster assembly protein SufD</fullName>
    </submittedName>
</protein>
<dbReference type="InterPro" id="IPR037284">
    <property type="entry name" value="SUF_FeS_clus_asmbl_SufBD_sf"/>
</dbReference>
<evidence type="ECO:0000256" key="1">
    <source>
        <dbReference type="SAM" id="MobiDB-lite"/>
    </source>
</evidence>
<dbReference type="STRING" id="1086013.SAMN05421774_101621"/>
<evidence type="ECO:0000259" key="2">
    <source>
        <dbReference type="Pfam" id="PF01458"/>
    </source>
</evidence>
<dbReference type="RefSeq" id="WP_076528530.1">
    <property type="nucleotide sequence ID" value="NZ_BMEH01000001.1"/>
</dbReference>
<dbReference type="Proteomes" id="UP000186141">
    <property type="component" value="Unassembled WGS sequence"/>
</dbReference>
<dbReference type="OrthoDB" id="9768262at2"/>
<dbReference type="NCBIfam" id="TIGR01981">
    <property type="entry name" value="sufD"/>
    <property type="match status" value="1"/>
</dbReference>
<organism evidence="3 4">
    <name type="scientific">Gemmobacter megaterium</name>
    <dbReference type="NCBI Taxonomy" id="1086013"/>
    <lineage>
        <taxon>Bacteria</taxon>
        <taxon>Pseudomonadati</taxon>
        <taxon>Pseudomonadota</taxon>
        <taxon>Alphaproteobacteria</taxon>
        <taxon>Rhodobacterales</taxon>
        <taxon>Paracoccaceae</taxon>
        <taxon>Gemmobacter</taxon>
    </lineage>
</organism>
<dbReference type="PANTHER" id="PTHR43575">
    <property type="entry name" value="PROTEIN ABCI7, CHLOROPLASTIC"/>
    <property type="match status" value="1"/>
</dbReference>
<keyword evidence="4" id="KW-1185">Reference proteome</keyword>
<feature type="domain" description="SUF system FeS cluster assembly SufBD core" evidence="2">
    <location>
        <begin position="177"/>
        <end position="399"/>
    </location>
</feature>
<dbReference type="SUPFAM" id="SSF101960">
    <property type="entry name" value="Stabilizer of iron transporter SufD"/>
    <property type="match status" value="1"/>
</dbReference>
<dbReference type="AlphaFoldDB" id="A0A1N7KR20"/>
<name>A0A1N7KR20_9RHOB</name>